<dbReference type="InterPro" id="IPR020056">
    <property type="entry name" value="Rbsml_bL25/Gln-tRNA_synth_N"/>
</dbReference>
<dbReference type="EMBL" id="ASPP01023055">
    <property type="protein sequence ID" value="ETO10859.1"/>
    <property type="molecule type" value="Genomic_DNA"/>
</dbReference>
<evidence type="ECO:0000313" key="3">
    <source>
        <dbReference type="EMBL" id="ETO10859.1"/>
    </source>
</evidence>
<keyword evidence="2" id="KW-0472">Membrane</keyword>
<keyword evidence="2" id="KW-0812">Transmembrane</keyword>
<keyword evidence="2" id="KW-1133">Transmembrane helix</keyword>
<reference evidence="3 4" key="1">
    <citation type="journal article" date="2013" name="Curr. Biol.">
        <title>The Genome of the Foraminiferan Reticulomyxa filosa.</title>
        <authorList>
            <person name="Glockner G."/>
            <person name="Hulsmann N."/>
            <person name="Schleicher M."/>
            <person name="Noegel A.A."/>
            <person name="Eichinger L."/>
            <person name="Gallinger C."/>
            <person name="Pawlowski J."/>
            <person name="Sierra R."/>
            <person name="Euteneuer U."/>
            <person name="Pillet L."/>
            <person name="Moustafa A."/>
            <person name="Platzer M."/>
            <person name="Groth M."/>
            <person name="Szafranski K."/>
            <person name="Schliwa M."/>
        </authorList>
    </citation>
    <scope>NUCLEOTIDE SEQUENCE [LARGE SCALE GENOMIC DNA]</scope>
</reference>
<proteinExistence type="predicted"/>
<sequence length="214" mass="25252">EEKLEIMSQLSLVLYIFLLLFKKLYITLFVSKKKKKILIKKNVTMNKKKKIKRKMKKKKEKRTKRKKKKDGGAMIEEKDIEANAACLMSKSNIKWAKSEPISMETNISQEQSRSTIWSELPNKKWKIIHWISKDFEKIFQYQNLTQQPKSEEIAKPIRMHLLSLNEAQCTTSPVILSTVILCVISCLCTFINVANILSYIHIYKYIFLFEEKNQ</sequence>
<name>X6MAI5_RETFI</name>
<dbReference type="Proteomes" id="UP000023152">
    <property type="component" value="Unassembled WGS sequence"/>
</dbReference>
<evidence type="ECO:0000256" key="2">
    <source>
        <dbReference type="SAM" id="Phobius"/>
    </source>
</evidence>
<evidence type="ECO:0000313" key="4">
    <source>
        <dbReference type="Proteomes" id="UP000023152"/>
    </source>
</evidence>
<dbReference type="Gene3D" id="2.40.240.10">
    <property type="entry name" value="Ribosomal Protein L25, Chain P"/>
    <property type="match status" value="1"/>
</dbReference>
<organism evidence="3 4">
    <name type="scientific">Reticulomyxa filosa</name>
    <dbReference type="NCBI Taxonomy" id="46433"/>
    <lineage>
        <taxon>Eukaryota</taxon>
        <taxon>Sar</taxon>
        <taxon>Rhizaria</taxon>
        <taxon>Retaria</taxon>
        <taxon>Foraminifera</taxon>
        <taxon>Monothalamids</taxon>
        <taxon>Reticulomyxidae</taxon>
        <taxon>Reticulomyxa</taxon>
    </lineage>
</organism>
<feature type="transmembrane region" description="Helical" evidence="2">
    <location>
        <begin position="174"/>
        <end position="202"/>
    </location>
</feature>
<feature type="region of interest" description="Disordered" evidence="1">
    <location>
        <begin position="49"/>
        <end position="73"/>
    </location>
</feature>
<evidence type="ECO:0000256" key="1">
    <source>
        <dbReference type="SAM" id="MobiDB-lite"/>
    </source>
</evidence>
<protein>
    <submittedName>
        <fullName evidence="3">Uncharacterized protein</fullName>
    </submittedName>
</protein>
<dbReference type="AlphaFoldDB" id="X6MAI5"/>
<feature type="non-terminal residue" evidence="3">
    <location>
        <position position="1"/>
    </location>
</feature>
<comment type="caution">
    <text evidence="3">The sequence shown here is derived from an EMBL/GenBank/DDBJ whole genome shotgun (WGS) entry which is preliminary data.</text>
</comment>
<feature type="compositionally biased region" description="Basic residues" evidence="1">
    <location>
        <begin position="49"/>
        <end position="69"/>
    </location>
</feature>
<gene>
    <name evidence="3" type="ORF">RFI_26518</name>
</gene>
<feature type="transmembrane region" description="Helical" evidence="2">
    <location>
        <begin position="12"/>
        <end position="31"/>
    </location>
</feature>
<accession>X6MAI5</accession>
<keyword evidence="4" id="KW-1185">Reference proteome</keyword>